<sequence length="1420" mass="156555">MEQLCSPNPAPLLAAYVPENLGASKATFHKKMLMPRRSRLQLEKQSTQSPASTSPPGNQQDDSASSSQALISRLASFASAKHVPLNSVLAHLHLPPPPSATLDARHTRHLVAALAARIRCAPPSAVVAATFGELAGTPTSAIFPKKGEKDVLPRSALASAFATFLPVSADFSIPQAVDFLMYNNRNRVRVCDVEQALHPPPAEEECEDGEDTITVVEDEAENERKMQEFAEMARKIEEAEALADSAVDAGEIATVISFLDPGDDGEVDLKELEGAFRISRRDQAQEKVDLGKQQAVVDKLKAHLVELSKPIEEKSDFTDEEIDLVMNFMDPDRDGITTDEFEAGFRQARRAKASAEAELAGRETLQKLLDRIGEVHPEFEKPLDWFNLCNTNPGPPGSPVEVSGLELREGLKDLKTFAGKDIDALLKYMDPDGDCDLSVPEFESALARLAAEPASNAAAAAAGEIVVKLEVHMDEANIRMIDLFRMMDKDGEGSIEPDEMRAGLLKLAMPSGVERAKKKIKKEKAIKKTKKIMEKQEKQVQMQKRAREAEESGAAAILRQLEKRMQQKGQRMIDLFRDLDKSGDGQISHSELFDGLKELAGPTPHQRAMMKRAVEDQERRMKEFQEKQLKDAEVREHVLRSVETGAASVLNRLHAFITEGEQEKKIADIFREYDSGGEGSLSHGELAMAMDLLDMELSDAEVHAFISFVDESDDGDVDLTELDAAMKGFLRIKRVNPKFGEKTAPRMTEDEIESATAYIMQELGDEYEFKALEDLFKKNSKGKGEVEGKLGGEELKEHRKYQQWLEKSRCSKAPTGRLPSLEDTLTEAQKLEIETAKLRKKKERQVAGQVHFQSWLKKKWGEEKVKIAQTLEKEKEDLGVELPPINLLDSAKVDAVCQLVQKEGAPEECTAVRVRAAFMCFARELGIEFAAADLTAAVKTEMDSLDKGNELAHKSILTLWRKNSKDLVLKSIDKLFKEGETTSIGNFRKLLTTKLASSTKFYDTHSFTKAKEDFLKEQKKQKKKDGADAWAEWEQRKAQEISSRKRAQKKEYRELMAKQKAELEKVKRLKKEKRDKYMASLGIQVDKNASTTGSIASKGGMTQRTKKSVMTATSMSSSTTLLLCQASISPYGADPGKAYDRKNNKMREKLAELKRKKGRLPQVLVEEAENFRAGILGPIPKNYTPIIGKVIGGNGFDSMDYNDMNSIGQSTIDSMGGGDDMSLQDSVVSRKMGKRGGGGGVQEARPQRSNGGGERGGRPPRAVKAKPKNVKVEIKTGGVLGGEPVGGGGGGGGAEDEDEDEDYNDDFEDAGEMTMNISVTQAFDEKEEGVEEEEILDFFNTEAVTAELPIEVYGDDFEDDFEDDDGEPGVGFKMPLIEATPPPPGHFTAGGGSRPNTSGGGDGRPVSRSSSTESRRRPFQ</sequence>
<reference evidence="5 6" key="1">
    <citation type="journal article" date="2023" name="Commun. Biol.">
        <title>Genome analysis of Parmales, the sister group of diatoms, reveals the evolutionary specialization of diatoms from phago-mixotrophs to photoautotrophs.</title>
        <authorList>
            <person name="Ban H."/>
            <person name="Sato S."/>
            <person name="Yoshikawa S."/>
            <person name="Yamada K."/>
            <person name="Nakamura Y."/>
            <person name="Ichinomiya M."/>
            <person name="Sato N."/>
            <person name="Blanc-Mathieu R."/>
            <person name="Endo H."/>
            <person name="Kuwata A."/>
            <person name="Ogata H."/>
        </authorList>
    </citation>
    <scope>NUCLEOTIDE SEQUENCE [LARGE SCALE GENOMIC DNA]</scope>
</reference>
<feature type="compositionally biased region" description="Low complexity" evidence="3">
    <location>
        <begin position="45"/>
        <end position="66"/>
    </location>
</feature>
<feature type="region of interest" description="Disordered" evidence="3">
    <location>
        <begin position="1356"/>
        <end position="1420"/>
    </location>
</feature>
<accession>A0ABQ6MLF1</accession>
<feature type="coiled-coil region" evidence="2">
    <location>
        <begin position="607"/>
        <end position="635"/>
    </location>
</feature>
<dbReference type="InterPro" id="IPR052591">
    <property type="entry name" value="CML21-like"/>
</dbReference>
<dbReference type="PANTHER" id="PTHR23064">
    <property type="entry name" value="TROPONIN"/>
    <property type="match status" value="1"/>
</dbReference>
<proteinExistence type="predicted"/>
<evidence type="ECO:0000313" key="6">
    <source>
        <dbReference type="Proteomes" id="UP001165060"/>
    </source>
</evidence>
<name>A0ABQ6MLF1_9STRA</name>
<feature type="domain" description="EF-hand" evidence="4">
    <location>
        <begin position="475"/>
        <end position="510"/>
    </location>
</feature>
<evidence type="ECO:0000313" key="5">
    <source>
        <dbReference type="EMBL" id="GMI27986.1"/>
    </source>
</evidence>
<keyword evidence="1" id="KW-0106">Calcium</keyword>
<evidence type="ECO:0000256" key="3">
    <source>
        <dbReference type="SAM" id="MobiDB-lite"/>
    </source>
</evidence>
<dbReference type="CDD" id="cd00051">
    <property type="entry name" value="EFh"/>
    <property type="match status" value="1"/>
</dbReference>
<dbReference type="PROSITE" id="PS00018">
    <property type="entry name" value="EF_HAND_1"/>
    <property type="match status" value="3"/>
</dbReference>
<feature type="domain" description="EF-hand" evidence="4">
    <location>
        <begin position="697"/>
        <end position="732"/>
    </location>
</feature>
<dbReference type="PROSITE" id="PS50222">
    <property type="entry name" value="EF_HAND_2"/>
    <property type="match status" value="6"/>
</dbReference>
<dbReference type="EMBL" id="BRYB01000337">
    <property type="protein sequence ID" value="GMI27986.1"/>
    <property type="molecule type" value="Genomic_DNA"/>
</dbReference>
<feature type="compositionally biased region" description="Gly residues" evidence="3">
    <location>
        <begin position="1278"/>
        <end position="1293"/>
    </location>
</feature>
<feature type="domain" description="EF-hand" evidence="4">
    <location>
        <begin position="317"/>
        <end position="351"/>
    </location>
</feature>
<feature type="region of interest" description="Disordered" evidence="3">
    <location>
        <begin position="1230"/>
        <end position="1307"/>
    </location>
</feature>
<dbReference type="InterPro" id="IPR011992">
    <property type="entry name" value="EF-hand-dom_pair"/>
</dbReference>
<feature type="domain" description="EF-hand" evidence="4">
    <location>
        <begin position="661"/>
        <end position="696"/>
    </location>
</feature>
<keyword evidence="2" id="KW-0175">Coiled coil</keyword>
<keyword evidence="6" id="KW-1185">Reference proteome</keyword>
<dbReference type="Proteomes" id="UP001165060">
    <property type="component" value="Unassembled WGS sequence"/>
</dbReference>
<dbReference type="Gene3D" id="1.10.238.10">
    <property type="entry name" value="EF-hand"/>
    <property type="match status" value="4"/>
</dbReference>
<comment type="caution">
    <text evidence="5">The sequence shown here is derived from an EMBL/GenBank/DDBJ whole genome shotgun (WGS) entry which is preliminary data.</text>
</comment>
<feature type="coiled-coil region" evidence="2">
    <location>
        <begin position="1038"/>
        <end position="1076"/>
    </location>
</feature>
<evidence type="ECO:0000256" key="2">
    <source>
        <dbReference type="SAM" id="Coils"/>
    </source>
</evidence>
<dbReference type="SUPFAM" id="SSF47473">
    <property type="entry name" value="EF-hand"/>
    <property type="match status" value="3"/>
</dbReference>
<dbReference type="SMART" id="SM00054">
    <property type="entry name" value="EFh"/>
    <property type="match status" value="7"/>
</dbReference>
<organism evidence="5 6">
    <name type="scientific">Tetraparma gracilis</name>
    <dbReference type="NCBI Taxonomy" id="2962635"/>
    <lineage>
        <taxon>Eukaryota</taxon>
        <taxon>Sar</taxon>
        <taxon>Stramenopiles</taxon>
        <taxon>Ochrophyta</taxon>
        <taxon>Bolidophyceae</taxon>
        <taxon>Parmales</taxon>
        <taxon>Triparmaceae</taxon>
        <taxon>Tetraparma</taxon>
    </lineage>
</organism>
<feature type="compositionally biased region" description="Gly residues" evidence="3">
    <location>
        <begin position="1388"/>
        <end position="1403"/>
    </location>
</feature>
<protein>
    <recommendedName>
        <fullName evidence="4">EF-hand domain-containing protein</fullName>
    </recommendedName>
</protein>
<feature type="compositionally biased region" description="Acidic residues" evidence="3">
    <location>
        <begin position="1294"/>
        <end position="1307"/>
    </location>
</feature>
<evidence type="ECO:0000259" key="4">
    <source>
        <dbReference type="PROSITE" id="PS50222"/>
    </source>
</evidence>
<feature type="domain" description="EF-hand" evidence="4">
    <location>
        <begin position="567"/>
        <end position="602"/>
    </location>
</feature>
<dbReference type="InterPro" id="IPR002048">
    <property type="entry name" value="EF_hand_dom"/>
</dbReference>
<feature type="coiled-coil region" evidence="2">
    <location>
        <begin position="519"/>
        <end position="578"/>
    </location>
</feature>
<feature type="domain" description="EF-hand" evidence="4">
    <location>
        <begin position="417"/>
        <end position="452"/>
    </location>
</feature>
<gene>
    <name evidence="5" type="ORF">TeGR_g3717</name>
</gene>
<evidence type="ECO:0000256" key="1">
    <source>
        <dbReference type="ARBA" id="ARBA00022837"/>
    </source>
</evidence>
<dbReference type="InterPro" id="IPR018247">
    <property type="entry name" value="EF_Hand_1_Ca_BS"/>
</dbReference>
<feature type="region of interest" description="Disordered" evidence="3">
    <location>
        <begin position="40"/>
        <end position="66"/>
    </location>
</feature>
<feature type="compositionally biased region" description="Acidic residues" evidence="3">
    <location>
        <begin position="1356"/>
        <end position="1367"/>
    </location>
</feature>